<dbReference type="EC" id="2.7.7.9" evidence="2 8"/>
<dbReference type="CDD" id="cd02541">
    <property type="entry name" value="UGPase_prokaryotic"/>
    <property type="match status" value="1"/>
</dbReference>
<dbReference type="GO" id="GO:0003983">
    <property type="term" value="F:UTP:glucose-1-phosphate uridylyltransferase activity"/>
    <property type="evidence" value="ECO:0007669"/>
    <property type="project" value="UniProtKB-EC"/>
</dbReference>
<dbReference type="OrthoDB" id="9803306at2"/>
<feature type="domain" description="Nucleotidyl transferase" evidence="9">
    <location>
        <begin position="3"/>
        <end position="271"/>
    </location>
</feature>
<gene>
    <name evidence="10" type="ORF">BKK55_06690</name>
</gene>
<keyword evidence="11" id="KW-1185">Reference proteome</keyword>
<reference evidence="10 11" key="1">
    <citation type="submission" date="2016-10" db="EMBL/GenBank/DDBJ databases">
        <title>Rodentibacter gen. nov. and new species.</title>
        <authorList>
            <person name="Christensen H."/>
        </authorList>
    </citation>
    <scope>NUCLEOTIDE SEQUENCE [LARGE SCALE GENOMIC DNA]</scope>
    <source>
        <strain evidence="10 11">1996246016</strain>
    </source>
</reference>
<name>A0A1V3JGN8_9PAST</name>
<comment type="function">
    <text evidence="6">May play a role in stationary phase survival.</text>
</comment>
<dbReference type="EMBL" id="MLHO01000032">
    <property type="protein sequence ID" value="OOF55971.1"/>
    <property type="molecule type" value="Genomic_DNA"/>
</dbReference>
<evidence type="ECO:0000259" key="9">
    <source>
        <dbReference type="Pfam" id="PF00483"/>
    </source>
</evidence>
<keyword evidence="4 8" id="KW-0808">Transferase</keyword>
<evidence type="ECO:0000313" key="10">
    <source>
        <dbReference type="EMBL" id="OOF55971.1"/>
    </source>
</evidence>
<evidence type="ECO:0000256" key="4">
    <source>
        <dbReference type="ARBA" id="ARBA00022679"/>
    </source>
</evidence>
<dbReference type="Gene3D" id="3.90.550.10">
    <property type="entry name" value="Spore Coat Polysaccharide Biosynthesis Protein SpsA, Chain A"/>
    <property type="match status" value="1"/>
</dbReference>
<dbReference type="PANTHER" id="PTHR43197">
    <property type="entry name" value="UTP--GLUCOSE-1-PHOSPHATE URIDYLYLTRANSFERASE"/>
    <property type="match status" value="1"/>
</dbReference>
<dbReference type="STRING" id="1908266.BKK55_06690"/>
<dbReference type="Proteomes" id="UP000188541">
    <property type="component" value="Unassembled WGS sequence"/>
</dbReference>
<sequence>MKVIIPVAGLGTRMLPATKAIPKEMLTLVDKPLIQYVVNECVAAGIKEIVLVTHSSKNAIENHFDTSFELETMLEKRVKRQLLEEVRSICPKDVTLIHVRQGNAKGLGHAVLCGRPVVGDEPFAVVLPDVLLADFSANQKKENLSAMIKRFNETLSSQIMVAPVAQEDVSSYGIVDCGNVELKDGESAKIENIVEKPSIENAPSNLAVVGRYVFSSAIWDLLEKTPIGVGDEIQLTDAIDMLIEKETVEAFHMTGNSFDCGDKIGYMQAFVEYGIRHEKLGKDFKAFIKNLAKNL</sequence>
<evidence type="ECO:0000256" key="5">
    <source>
        <dbReference type="ARBA" id="ARBA00022695"/>
    </source>
</evidence>
<dbReference type="Pfam" id="PF00483">
    <property type="entry name" value="NTP_transferase"/>
    <property type="match status" value="1"/>
</dbReference>
<accession>A0A1V3JGN8</accession>
<protein>
    <recommendedName>
        <fullName evidence="3 8">UTP--glucose-1-phosphate uridylyltransferase</fullName>
        <ecNumber evidence="2 8">2.7.7.9</ecNumber>
    </recommendedName>
    <alternativeName>
        <fullName evidence="8">UDP-glucose pyrophosphorylase</fullName>
    </alternativeName>
</protein>
<comment type="catalytic activity">
    <reaction evidence="7 8">
        <text>alpha-D-glucose 1-phosphate + UTP + H(+) = UDP-alpha-D-glucose + diphosphate</text>
        <dbReference type="Rhea" id="RHEA:19889"/>
        <dbReference type="ChEBI" id="CHEBI:15378"/>
        <dbReference type="ChEBI" id="CHEBI:33019"/>
        <dbReference type="ChEBI" id="CHEBI:46398"/>
        <dbReference type="ChEBI" id="CHEBI:58601"/>
        <dbReference type="ChEBI" id="CHEBI:58885"/>
        <dbReference type="EC" id="2.7.7.9"/>
    </reaction>
</comment>
<dbReference type="PANTHER" id="PTHR43197:SF1">
    <property type="entry name" value="UTP--GLUCOSE-1-PHOSPHATE URIDYLYLTRANSFERASE"/>
    <property type="match status" value="1"/>
</dbReference>
<comment type="similarity">
    <text evidence="1 8">Belongs to the UDPGP type 2 family.</text>
</comment>
<evidence type="ECO:0000256" key="3">
    <source>
        <dbReference type="ARBA" id="ARBA00019048"/>
    </source>
</evidence>
<organism evidence="10 11">
    <name type="scientific">Rodentibacter genomosp. 2</name>
    <dbReference type="NCBI Taxonomy" id="1908266"/>
    <lineage>
        <taxon>Bacteria</taxon>
        <taxon>Pseudomonadati</taxon>
        <taxon>Pseudomonadota</taxon>
        <taxon>Gammaproteobacteria</taxon>
        <taxon>Pasteurellales</taxon>
        <taxon>Pasteurellaceae</taxon>
        <taxon>Rodentibacter</taxon>
    </lineage>
</organism>
<evidence type="ECO:0000256" key="1">
    <source>
        <dbReference type="ARBA" id="ARBA00006890"/>
    </source>
</evidence>
<keyword evidence="5 8" id="KW-0548">Nucleotidyltransferase</keyword>
<dbReference type="RefSeq" id="WP_077551104.1">
    <property type="nucleotide sequence ID" value="NZ_MLHO01000032.1"/>
</dbReference>
<evidence type="ECO:0000313" key="11">
    <source>
        <dbReference type="Proteomes" id="UP000188541"/>
    </source>
</evidence>
<evidence type="ECO:0000256" key="6">
    <source>
        <dbReference type="ARBA" id="ARBA00037294"/>
    </source>
</evidence>
<dbReference type="NCBIfam" id="TIGR01099">
    <property type="entry name" value="galU"/>
    <property type="match status" value="1"/>
</dbReference>
<evidence type="ECO:0000256" key="7">
    <source>
        <dbReference type="ARBA" id="ARBA00048128"/>
    </source>
</evidence>
<dbReference type="InterPro" id="IPR005835">
    <property type="entry name" value="NTP_transferase_dom"/>
</dbReference>
<dbReference type="InterPro" id="IPR005771">
    <property type="entry name" value="GalU_uridylyltTrfase_bac/arc"/>
</dbReference>
<dbReference type="SUPFAM" id="SSF53448">
    <property type="entry name" value="Nucleotide-diphospho-sugar transferases"/>
    <property type="match status" value="1"/>
</dbReference>
<dbReference type="AlphaFoldDB" id="A0A1V3JGN8"/>
<evidence type="ECO:0000256" key="8">
    <source>
        <dbReference type="RuleBase" id="RU361259"/>
    </source>
</evidence>
<dbReference type="GO" id="GO:0006011">
    <property type="term" value="P:UDP-alpha-D-glucose metabolic process"/>
    <property type="evidence" value="ECO:0007669"/>
    <property type="project" value="InterPro"/>
</dbReference>
<dbReference type="InterPro" id="IPR029044">
    <property type="entry name" value="Nucleotide-diphossugar_trans"/>
</dbReference>
<evidence type="ECO:0000256" key="2">
    <source>
        <dbReference type="ARBA" id="ARBA00012415"/>
    </source>
</evidence>
<proteinExistence type="inferred from homology"/>
<comment type="caution">
    <text evidence="10">The sequence shown here is derived from an EMBL/GenBank/DDBJ whole genome shotgun (WGS) entry which is preliminary data.</text>
</comment>